<evidence type="ECO:0000313" key="3">
    <source>
        <dbReference type="Proteomes" id="UP000704762"/>
    </source>
</evidence>
<dbReference type="InterPro" id="IPR000485">
    <property type="entry name" value="AsnC-type_HTH_dom"/>
</dbReference>
<gene>
    <name evidence="2" type="ORF">JOE57_001752</name>
</gene>
<dbReference type="GO" id="GO:0016301">
    <property type="term" value="F:kinase activity"/>
    <property type="evidence" value="ECO:0007669"/>
    <property type="project" value="UniProtKB-KW"/>
</dbReference>
<dbReference type="InterPro" id="IPR036388">
    <property type="entry name" value="WH-like_DNA-bd_sf"/>
</dbReference>
<dbReference type="InterPro" id="IPR036390">
    <property type="entry name" value="WH_DNA-bd_sf"/>
</dbReference>
<dbReference type="Gene3D" id="3.30.420.40">
    <property type="match status" value="2"/>
</dbReference>
<comment type="similarity">
    <text evidence="1">Belongs to the ROK (NagC/XylR) family.</text>
</comment>
<dbReference type="Pfam" id="PF13412">
    <property type="entry name" value="HTH_24"/>
    <property type="match status" value="1"/>
</dbReference>
<name>A0ABS2RIL5_9ACTN</name>
<evidence type="ECO:0000313" key="2">
    <source>
        <dbReference type="EMBL" id="MBM7798831.1"/>
    </source>
</evidence>
<dbReference type="SUPFAM" id="SSF53067">
    <property type="entry name" value="Actin-like ATPase domain"/>
    <property type="match status" value="1"/>
</dbReference>
<sequence length="392" mass="42031">MDNTQQPSDQQPSARGLPRLTLLREITDGTVLDEVFRRGRVTRAELATSTGISKPTISESVRRLQEAGLLRESGTRTGRRGRVASFYELDLRAGWVLALEVSQAGLHSSAADLAGREFDSRWEPPVRSGDTDALIQSLRRTARQVLETGRRLHGELRAVSLSVANPVDPTSREIIALPNSPFPEGLVRPHQILADLLEAPLLIDNDVNFAALAERRSGAAREASSFAYLHVGAGLGMAYFLQDQLLRGAHGLAGEIGYLPIRSVDGRRASLAVTLARQGFGRPDAPSIDVVRVTDMIEAAVAGEMPARTALALFADTLAQAIAAICAVNDPELVILDGPIGNHPALQQRVRDSLTEITTLPVRVEGGQVDRAALRGAVHLAVDTGRSALLTG</sequence>
<reference evidence="2 3" key="1">
    <citation type="submission" date="2021-01" db="EMBL/GenBank/DDBJ databases">
        <title>Sequencing the genomes of 1000 actinobacteria strains.</title>
        <authorList>
            <person name="Klenk H.-P."/>
        </authorList>
    </citation>
    <scope>NUCLEOTIDE SEQUENCE [LARGE SCALE GENOMIC DNA]</scope>
    <source>
        <strain evidence="2 3">DSM 18662</strain>
    </source>
</reference>
<dbReference type="InterPro" id="IPR011991">
    <property type="entry name" value="ArsR-like_HTH"/>
</dbReference>
<protein>
    <submittedName>
        <fullName evidence="2">NBD/HSP70 family sugar kinase</fullName>
    </submittedName>
</protein>
<dbReference type="EMBL" id="JAFBCF010000001">
    <property type="protein sequence ID" value="MBM7798831.1"/>
    <property type="molecule type" value="Genomic_DNA"/>
</dbReference>
<dbReference type="InterPro" id="IPR043129">
    <property type="entry name" value="ATPase_NBD"/>
</dbReference>
<dbReference type="Gene3D" id="1.10.10.10">
    <property type="entry name" value="Winged helix-like DNA-binding domain superfamily/Winged helix DNA-binding domain"/>
    <property type="match status" value="1"/>
</dbReference>
<organism evidence="2 3">
    <name type="scientific">Microlunatus panaciterrae</name>
    <dbReference type="NCBI Taxonomy" id="400768"/>
    <lineage>
        <taxon>Bacteria</taxon>
        <taxon>Bacillati</taxon>
        <taxon>Actinomycetota</taxon>
        <taxon>Actinomycetes</taxon>
        <taxon>Propionibacteriales</taxon>
        <taxon>Propionibacteriaceae</taxon>
        <taxon>Microlunatus</taxon>
    </lineage>
</organism>
<accession>A0ABS2RIL5</accession>
<dbReference type="Pfam" id="PF00480">
    <property type="entry name" value="ROK"/>
    <property type="match status" value="1"/>
</dbReference>
<proteinExistence type="inferred from homology"/>
<dbReference type="CDD" id="cd00090">
    <property type="entry name" value="HTH_ARSR"/>
    <property type="match status" value="1"/>
</dbReference>
<dbReference type="PANTHER" id="PTHR18964:SF149">
    <property type="entry name" value="BIFUNCTIONAL UDP-N-ACETYLGLUCOSAMINE 2-EPIMERASE_N-ACETYLMANNOSAMINE KINASE"/>
    <property type="match status" value="1"/>
</dbReference>
<dbReference type="RefSeq" id="WP_204917330.1">
    <property type="nucleotide sequence ID" value="NZ_BAAAQP010000002.1"/>
</dbReference>
<evidence type="ECO:0000256" key="1">
    <source>
        <dbReference type="ARBA" id="ARBA00006479"/>
    </source>
</evidence>
<dbReference type="SUPFAM" id="SSF46785">
    <property type="entry name" value="Winged helix' DNA-binding domain"/>
    <property type="match status" value="1"/>
</dbReference>
<keyword evidence="2" id="KW-0808">Transferase</keyword>
<keyword evidence="3" id="KW-1185">Reference proteome</keyword>
<keyword evidence="2" id="KW-0418">Kinase</keyword>
<comment type="caution">
    <text evidence="2">The sequence shown here is derived from an EMBL/GenBank/DDBJ whole genome shotgun (WGS) entry which is preliminary data.</text>
</comment>
<dbReference type="PANTHER" id="PTHR18964">
    <property type="entry name" value="ROK (REPRESSOR, ORF, KINASE) FAMILY"/>
    <property type="match status" value="1"/>
</dbReference>
<dbReference type="Proteomes" id="UP000704762">
    <property type="component" value="Unassembled WGS sequence"/>
</dbReference>
<dbReference type="PRINTS" id="PR00033">
    <property type="entry name" value="HTHASNC"/>
</dbReference>
<dbReference type="InterPro" id="IPR000600">
    <property type="entry name" value="ROK"/>
</dbReference>